<keyword evidence="3" id="KW-0520">NAD</keyword>
<keyword evidence="4" id="KW-0862">Zinc</keyword>
<name>A0A1X2J143_9FUNG</name>
<dbReference type="EMBL" id="MCGE01000001">
    <property type="protein sequence ID" value="ORZ25528.1"/>
    <property type="molecule type" value="Genomic_DNA"/>
</dbReference>
<dbReference type="Pfam" id="PF02146">
    <property type="entry name" value="SIR2"/>
    <property type="match status" value="1"/>
</dbReference>
<organism evidence="6 7">
    <name type="scientific">Absidia repens</name>
    <dbReference type="NCBI Taxonomy" id="90262"/>
    <lineage>
        <taxon>Eukaryota</taxon>
        <taxon>Fungi</taxon>
        <taxon>Fungi incertae sedis</taxon>
        <taxon>Mucoromycota</taxon>
        <taxon>Mucoromycotina</taxon>
        <taxon>Mucoromycetes</taxon>
        <taxon>Mucorales</taxon>
        <taxon>Cunninghamellaceae</taxon>
        <taxon>Absidia</taxon>
    </lineage>
</organism>
<feature type="binding site" evidence="4">
    <location>
        <position position="174"/>
    </location>
    <ligand>
        <name>Zn(2+)</name>
        <dbReference type="ChEBI" id="CHEBI:29105"/>
    </ligand>
</feature>
<dbReference type="PANTHER" id="PTHR11085">
    <property type="entry name" value="NAD-DEPENDENT PROTEIN DEACYLASE SIRTUIN-5, MITOCHONDRIAL-RELATED"/>
    <property type="match status" value="1"/>
</dbReference>
<feature type="domain" description="Deacetylase sirtuin-type" evidence="5">
    <location>
        <begin position="38"/>
        <end position="332"/>
    </location>
</feature>
<dbReference type="PANTHER" id="PTHR11085:SF10">
    <property type="entry name" value="NAD-DEPENDENT PROTEIN DEACYLASE SIRTUIN-5, MITOCHONDRIAL-RELATED"/>
    <property type="match status" value="1"/>
</dbReference>
<evidence type="ECO:0000313" key="7">
    <source>
        <dbReference type="Proteomes" id="UP000193560"/>
    </source>
</evidence>
<accession>A0A1X2J143</accession>
<keyword evidence="2" id="KW-0808">Transferase</keyword>
<dbReference type="GO" id="GO:0070403">
    <property type="term" value="F:NAD+ binding"/>
    <property type="evidence" value="ECO:0007669"/>
    <property type="project" value="InterPro"/>
</dbReference>
<feature type="binding site" evidence="4">
    <location>
        <position position="177"/>
    </location>
    <ligand>
        <name>Zn(2+)</name>
        <dbReference type="ChEBI" id="CHEBI:29105"/>
    </ligand>
</feature>
<dbReference type="GO" id="GO:0017136">
    <property type="term" value="F:histone deacetylase activity, NAD-dependent"/>
    <property type="evidence" value="ECO:0007669"/>
    <property type="project" value="TreeGrafter"/>
</dbReference>
<evidence type="ECO:0000256" key="2">
    <source>
        <dbReference type="ARBA" id="ARBA00022679"/>
    </source>
</evidence>
<evidence type="ECO:0000259" key="5">
    <source>
        <dbReference type="PROSITE" id="PS50305"/>
    </source>
</evidence>
<evidence type="ECO:0000313" key="6">
    <source>
        <dbReference type="EMBL" id="ORZ25528.1"/>
    </source>
</evidence>
<evidence type="ECO:0000256" key="4">
    <source>
        <dbReference type="PROSITE-ProRule" id="PRU00236"/>
    </source>
</evidence>
<keyword evidence="7" id="KW-1185">Reference proteome</keyword>
<feature type="binding site" evidence="4">
    <location>
        <position position="238"/>
    </location>
    <ligand>
        <name>Zn(2+)</name>
        <dbReference type="ChEBI" id="CHEBI:29105"/>
    </ligand>
</feature>
<dbReference type="InterPro" id="IPR029035">
    <property type="entry name" value="DHS-like_NAD/FAD-binding_dom"/>
</dbReference>
<feature type="active site" description="Proton acceptor" evidence="4">
    <location>
        <position position="166"/>
    </location>
</feature>
<dbReference type="InterPro" id="IPR026590">
    <property type="entry name" value="Ssirtuin_cat_dom"/>
</dbReference>
<dbReference type="InterPro" id="IPR026591">
    <property type="entry name" value="Sirtuin_cat_small_dom_sf"/>
</dbReference>
<dbReference type="AlphaFoldDB" id="A0A1X2J143"/>
<evidence type="ECO:0000256" key="3">
    <source>
        <dbReference type="ARBA" id="ARBA00023027"/>
    </source>
</evidence>
<dbReference type="OrthoDB" id="424302at2759"/>
<dbReference type="InterPro" id="IPR003000">
    <property type="entry name" value="Sirtuin"/>
</dbReference>
<dbReference type="Gene3D" id="3.40.50.1220">
    <property type="entry name" value="TPP-binding domain"/>
    <property type="match status" value="1"/>
</dbReference>
<keyword evidence="4" id="KW-0479">Metal-binding</keyword>
<dbReference type="GO" id="GO:0046872">
    <property type="term" value="F:metal ion binding"/>
    <property type="evidence" value="ECO:0007669"/>
    <property type="project" value="UniProtKB-KW"/>
</dbReference>
<reference evidence="6 7" key="1">
    <citation type="submission" date="2016-07" db="EMBL/GenBank/DDBJ databases">
        <title>Pervasive Adenine N6-methylation of Active Genes in Fungi.</title>
        <authorList>
            <consortium name="DOE Joint Genome Institute"/>
            <person name="Mondo S.J."/>
            <person name="Dannebaum R.O."/>
            <person name="Kuo R.C."/>
            <person name="Labutti K."/>
            <person name="Haridas S."/>
            <person name="Kuo A."/>
            <person name="Salamov A."/>
            <person name="Ahrendt S.R."/>
            <person name="Lipzen A."/>
            <person name="Sullivan W."/>
            <person name="Andreopoulos W.B."/>
            <person name="Clum A."/>
            <person name="Lindquist E."/>
            <person name="Daum C."/>
            <person name="Ramamoorthy G.K."/>
            <person name="Gryganskyi A."/>
            <person name="Culley D."/>
            <person name="Magnuson J.K."/>
            <person name="James T.Y."/>
            <person name="O'Malley M.A."/>
            <person name="Stajich J.E."/>
            <person name="Spatafora J.W."/>
            <person name="Visel A."/>
            <person name="Grigoriev I.V."/>
        </authorList>
    </citation>
    <scope>NUCLEOTIDE SEQUENCE [LARGE SCALE GENOMIC DNA]</scope>
    <source>
        <strain evidence="6 7">NRRL 1336</strain>
    </source>
</reference>
<comment type="similarity">
    <text evidence="1">Belongs to the sirtuin family. Class I subfamily.</text>
</comment>
<protein>
    <submittedName>
        <fullName evidence="6">NAD-dependent deacetylase</fullName>
    </submittedName>
</protein>
<dbReference type="PROSITE" id="PS50305">
    <property type="entry name" value="SIRTUIN"/>
    <property type="match status" value="1"/>
</dbReference>
<proteinExistence type="inferred from homology"/>
<sequence>MNPTRYLLKTQSSSVSSKVWSATIRMPELRPSLTLIPPILDIEKASELVTDLFQQHKGQVLILTGAGISTDSGIPDYRGETGVYVKNRKHRPILYHELTSSELFRRRYWARGFLGWEDMAKARANASHFAVSTLLKSNYAQNVITQNVDHLHHFAGTPPNRIVELHGTLYQVECIDCKHTVDRIAYQHRLIAHNPGWAEYQRQMASKGEKPVINPDGDVDLPGNVSYEDFSIPSCVQCSSTMMKPKVIFFGESIPKATHAMAETMVHQAGAVLCIGTSLSTYSGYRLARLAKELGKPIGVLTHGATRADDISSFKASVQCMPVLERVVSNLL</sequence>
<dbReference type="Proteomes" id="UP000193560">
    <property type="component" value="Unassembled WGS sequence"/>
</dbReference>
<evidence type="ECO:0000256" key="1">
    <source>
        <dbReference type="ARBA" id="ARBA00006924"/>
    </source>
</evidence>
<comment type="caution">
    <text evidence="6">The sequence shown here is derived from an EMBL/GenBank/DDBJ whole genome shotgun (WGS) entry which is preliminary data.</text>
</comment>
<gene>
    <name evidence="6" type="ORF">BCR42DRAFT_400347</name>
</gene>
<dbReference type="InterPro" id="IPR050134">
    <property type="entry name" value="NAD-dep_sirtuin_deacylases"/>
</dbReference>
<dbReference type="STRING" id="90262.A0A1X2J143"/>
<feature type="binding site" evidence="4">
    <location>
        <position position="235"/>
    </location>
    <ligand>
        <name>Zn(2+)</name>
        <dbReference type="ChEBI" id="CHEBI:29105"/>
    </ligand>
</feature>
<dbReference type="Gene3D" id="3.30.1600.10">
    <property type="entry name" value="SIR2/SIRT2 'Small Domain"/>
    <property type="match status" value="1"/>
</dbReference>
<dbReference type="SUPFAM" id="SSF52467">
    <property type="entry name" value="DHS-like NAD/FAD-binding domain"/>
    <property type="match status" value="1"/>
</dbReference>